<comment type="subunit">
    <text evidence="5 8">Homododecamer.</text>
</comment>
<evidence type="ECO:0000313" key="10">
    <source>
        <dbReference type="Proteomes" id="UP001165366"/>
    </source>
</evidence>
<dbReference type="RefSeq" id="WP_237852568.1">
    <property type="nucleotide sequence ID" value="NZ_JAKLWS010000003.1"/>
</dbReference>
<dbReference type="NCBIfam" id="NF003807">
    <property type="entry name" value="PRK05395.1-4"/>
    <property type="match status" value="1"/>
</dbReference>
<dbReference type="HAMAP" id="MF_00169">
    <property type="entry name" value="AroQ"/>
    <property type="match status" value="1"/>
</dbReference>
<dbReference type="PIRSF" id="PIRSF001399">
    <property type="entry name" value="DHquinase_II"/>
    <property type="match status" value="1"/>
</dbReference>
<feature type="binding site" evidence="8">
    <location>
        <begin position="99"/>
        <end position="100"/>
    </location>
    <ligand>
        <name>substrate</name>
    </ligand>
</feature>
<evidence type="ECO:0000256" key="3">
    <source>
        <dbReference type="ARBA" id="ARBA00004902"/>
    </source>
</evidence>
<accession>A0ABS9KA40</accession>
<evidence type="ECO:0000256" key="5">
    <source>
        <dbReference type="ARBA" id="ARBA00011193"/>
    </source>
</evidence>
<feature type="site" description="Transition state stabilizer" evidence="8">
    <location>
        <position position="17"/>
    </location>
</feature>
<sequence length="144" mass="15898">MKFLILNGPNLNLLGQRDEATYGSETLSEIENHLRESYSDHDFIFVQSNHEGDLIDAIHSVRSGTIDAIVANWGGFTHSSVAIHDALELVSIPKVEVHISNIHAREEFRERSITGKVMDGIITGFGINSYVLGVQAALQLISKK</sequence>
<comment type="caution">
    <text evidence="9">The sequence shown here is derived from an EMBL/GenBank/DDBJ whole genome shotgun (WGS) entry which is preliminary data.</text>
</comment>
<comment type="catalytic activity">
    <reaction evidence="1 8">
        <text>3-dehydroquinate = 3-dehydroshikimate + H2O</text>
        <dbReference type="Rhea" id="RHEA:21096"/>
        <dbReference type="ChEBI" id="CHEBI:15377"/>
        <dbReference type="ChEBI" id="CHEBI:16630"/>
        <dbReference type="ChEBI" id="CHEBI:32364"/>
        <dbReference type="EC" id="4.2.1.10"/>
    </reaction>
</comment>
<proteinExistence type="inferred from homology"/>
<organism evidence="9 10">
    <name type="scientific">Rhodohalobacter sulfatireducens</name>
    <dbReference type="NCBI Taxonomy" id="2911366"/>
    <lineage>
        <taxon>Bacteria</taxon>
        <taxon>Pseudomonadati</taxon>
        <taxon>Balneolota</taxon>
        <taxon>Balneolia</taxon>
        <taxon>Balneolales</taxon>
        <taxon>Balneolaceae</taxon>
        <taxon>Rhodohalobacter</taxon>
    </lineage>
</organism>
<feature type="binding site" evidence="8">
    <location>
        <position position="85"/>
    </location>
    <ligand>
        <name>substrate</name>
    </ligand>
</feature>
<keyword evidence="8" id="KW-0028">Amino-acid biosynthesis</keyword>
<evidence type="ECO:0000256" key="4">
    <source>
        <dbReference type="ARBA" id="ARBA00011037"/>
    </source>
</evidence>
<dbReference type="PANTHER" id="PTHR21272">
    <property type="entry name" value="CATABOLIC 3-DEHYDROQUINASE"/>
    <property type="match status" value="1"/>
</dbReference>
<keyword evidence="10" id="KW-1185">Reference proteome</keyword>
<evidence type="ECO:0000256" key="1">
    <source>
        <dbReference type="ARBA" id="ARBA00001864"/>
    </source>
</evidence>
<feature type="binding site" evidence="8">
    <location>
        <position position="72"/>
    </location>
    <ligand>
        <name>substrate</name>
    </ligand>
</feature>
<dbReference type="Pfam" id="PF01220">
    <property type="entry name" value="DHquinase_II"/>
    <property type="match status" value="1"/>
</dbReference>
<feature type="binding site" evidence="8">
    <location>
        <position position="109"/>
    </location>
    <ligand>
        <name>substrate</name>
    </ligand>
</feature>
<comment type="pathway">
    <text evidence="3 8">Metabolic intermediate biosynthesis; chorismate biosynthesis; chorismate from D-erythrose 4-phosphate and phosphoenolpyruvate: step 3/7.</text>
</comment>
<dbReference type="PANTHER" id="PTHR21272:SF3">
    <property type="entry name" value="CATABOLIC 3-DEHYDROQUINASE"/>
    <property type="match status" value="1"/>
</dbReference>
<dbReference type="Gene3D" id="3.40.50.9100">
    <property type="entry name" value="Dehydroquinase, class II"/>
    <property type="match status" value="1"/>
</dbReference>
<evidence type="ECO:0000256" key="2">
    <source>
        <dbReference type="ARBA" id="ARBA00003924"/>
    </source>
</evidence>
<dbReference type="NCBIfam" id="NF003805">
    <property type="entry name" value="PRK05395.1-2"/>
    <property type="match status" value="1"/>
</dbReference>
<evidence type="ECO:0000313" key="9">
    <source>
        <dbReference type="EMBL" id="MCG2587725.1"/>
    </source>
</evidence>
<dbReference type="InterPro" id="IPR018509">
    <property type="entry name" value="DHquinase_II_CS"/>
</dbReference>
<keyword evidence="7 8" id="KW-0456">Lyase</keyword>
<comment type="similarity">
    <text evidence="4 8">Belongs to the type-II 3-dehydroquinase family.</text>
</comment>
<dbReference type="InterPro" id="IPR036441">
    <property type="entry name" value="DHquinase_II_sf"/>
</dbReference>
<dbReference type="CDD" id="cd00466">
    <property type="entry name" value="DHQase_II"/>
    <property type="match status" value="1"/>
</dbReference>
<dbReference type="SUPFAM" id="SSF52304">
    <property type="entry name" value="Type II 3-dehydroquinate dehydratase"/>
    <property type="match status" value="1"/>
</dbReference>
<dbReference type="PROSITE" id="PS01029">
    <property type="entry name" value="DEHYDROQUINASE_II"/>
    <property type="match status" value="1"/>
</dbReference>
<dbReference type="Proteomes" id="UP001165366">
    <property type="component" value="Unassembled WGS sequence"/>
</dbReference>
<feature type="binding site" evidence="8">
    <location>
        <position position="78"/>
    </location>
    <ligand>
        <name>substrate</name>
    </ligand>
</feature>
<comment type="function">
    <text evidence="2 8">Catalyzes a trans-dehydration via an enolate intermediate.</text>
</comment>
<feature type="active site" description="Proton donor" evidence="8">
    <location>
        <position position="98"/>
    </location>
</feature>
<name>A0ABS9KA40_9BACT</name>
<reference evidence="9" key="2">
    <citation type="submission" date="2024-05" db="EMBL/GenBank/DDBJ databases">
        <title>Rhodohalobacter halophilus gen. nov., sp. nov., a moderately halophilic member of the family Balneolaceae.</title>
        <authorList>
            <person name="Xia J."/>
        </authorList>
    </citation>
    <scope>NUCLEOTIDE SEQUENCE</scope>
    <source>
        <strain evidence="9">WB101</strain>
    </source>
</reference>
<reference evidence="9" key="1">
    <citation type="submission" date="2022-01" db="EMBL/GenBank/DDBJ databases">
        <authorList>
            <person name="Wang Y."/>
        </authorList>
    </citation>
    <scope>NUCLEOTIDE SEQUENCE</scope>
    <source>
        <strain evidence="9">WB101</strain>
    </source>
</reference>
<dbReference type="EMBL" id="JAKLWS010000003">
    <property type="protein sequence ID" value="MCG2587725.1"/>
    <property type="molecule type" value="Genomic_DNA"/>
</dbReference>
<evidence type="ECO:0000256" key="8">
    <source>
        <dbReference type="HAMAP-Rule" id="MF_00169"/>
    </source>
</evidence>
<dbReference type="EC" id="4.2.1.10" evidence="6 8"/>
<evidence type="ECO:0000256" key="6">
    <source>
        <dbReference type="ARBA" id="ARBA00012060"/>
    </source>
</evidence>
<feature type="active site" description="Proton acceptor" evidence="8">
    <location>
        <position position="22"/>
    </location>
</feature>
<keyword evidence="8" id="KW-0057">Aromatic amino acid biosynthesis</keyword>
<evidence type="ECO:0000256" key="7">
    <source>
        <dbReference type="ARBA" id="ARBA00023239"/>
    </source>
</evidence>
<protein>
    <recommendedName>
        <fullName evidence="6 8">3-dehydroquinate dehydratase</fullName>
        <shortName evidence="8">3-dehydroquinase</shortName>
        <ecNumber evidence="6 8">4.2.1.10</ecNumber>
    </recommendedName>
    <alternativeName>
        <fullName evidence="8">Type II DHQase</fullName>
    </alternativeName>
</protein>
<dbReference type="InterPro" id="IPR001874">
    <property type="entry name" value="DHquinase_II"/>
</dbReference>
<gene>
    <name evidence="8" type="primary">aroQ</name>
    <name evidence="9" type="ORF">L6773_04055</name>
</gene>